<dbReference type="EMBL" id="JALLAZ020001701">
    <property type="protein sequence ID" value="KAL3767591.1"/>
    <property type="molecule type" value="Genomic_DNA"/>
</dbReference>
<evidence type="ECO:0000313" key="3">
    <source>
        <dbReference type="Proteomes" id="UP001530315"/>
    </source>
</evidence>
<sequence length="119" mass="13005">MRRHQEANREYPHEVEGSDKDNAIATSTATKNAPTASISDPALVRTANQCLALSTRAPNGIQRPALSHRTRALEVRQGKHGAVLPGEECRQGAIRIARRCSWPMGSADGTGLRDMWIFS</sequence>
<dbReference type="Proteomes" id="UP001530315">
    <property type="component" value="Unassembled WGS sequence"/>
</dbReference>
<evidence type="ECO:0000313" key="2">
    <source>
        <dbReference type="EMBL" id="KAL3767591.1"/>
    </source>
</evidence>
<feature type="compositionally biased region" description="Basic and acidic residues" evidence="1">
    <location>
        <begin position="1"/>
        <end position="22"/>
    </location>
</feature>
<evidence type="ECO:0000256" key="1">
    <source>
        <dbReference type="SAM" id="MobiDB-lite"/>
    </source>
</evidence>
<comment type="caution">
    <text evidence="2">The sequence shown here is derived from an EMBL/GenBank/DDBJ whole genome shotgun (WGS) entry which is preliminary data.</text>
</comment>
<name>A0ABD3MXP0_9STRA</name>
<feature type="region of interest" description="Disordered" evidence="1">
    <location>
        <begin position="1"/>
        <end position="37"/>
    </location>
</feature>
<dbReference type="AlphaFoldDB" id="A0ABD3MXP0"/>
<feature type="compositionally biased region" description="Polar residues" evidence="1">
    <location>
        <begin position="24"/>
        <end position="37"/>
    </location>
</feature>
<protein>
    <submittedName>
        <fullName evidence="2">Uncharacterized protein</fullName>
    </submittedName>
</protein>
<proteinExistence type="predicted"/>
<reference evidence="2 3" key="1">
    <citation type="submission" date="2024-10" db="EMBL/GenBank/DDBJ databases">
        <title>Updated reference genomes for cyclostephanoid diatoms.</title>
        <authorList>
            <person name="Roberts W.R."/>
            <person name="Alverson A.J."/>
        </authorList>
    </citation>
    <scope>NUCLEOTIDE SEQUENCE [LARGE SCALE GENOMIC DNA]</scope>
    <source>
        <strain evidence="2 3">AJA276-08</strain>
    </source>
</reference>
<organism evidence="2 3">
    <name type="scientific">Stephanodiscus triporus</name>
    <dbReference type="NCBI Taxonomy" id="2934178"/>
    <lineage>
        <taxon>Eukaryota</taxon>
        <taxon>Sar</taxon>
        <taxon>Stramenopiles</taxon>
        <taxon>Ochrophyta</taxon>
        <taxon>Bacillariophyta</taxon>
        <taxon>Coscinodiscophyceae</taxon>
        <taxon>Thalassiosirophycidae</taxon>
        <taxon>Stephanodiscales</taxon>
        <taxon>Stephanodiscaceae</taxon>
        <taxon>Stephanodiscus</taxon>
    </lineage>
</organism>
<keyword evidence="3" id="KW-1185">Reference proteome</keyword>
<accession>A0ABD3MXP0</accession>
<gene>
    <name evidence="2" type="ORF">ACHAW5_008365</name>
</gene>